<name>A0A0B2UT00_TOXCA</name>
<dbReference type="AlphaFoldDB" id="A0A0B2UT00"/>
<protein>
    <submittedName>
        <fullName evidence="2">Uncharacterized protein</fullName>
    </submittedName>
</protein>
<proteinExistence type="predicted"/>
<evidence type="ECO:0000313" key="3">
    <source>
        <dbReference type="Proteomes" id="UP000031036"/>
    </source>
</evidence>
<dbReference type="Proteomes" id="UP000031036">
    <property type="component" value="Unassembled WGS sequence"/>
</dbReference>
<accession>A0A0B2UT00</accession>
<evidence type="ECO:0000256" key="1">
    <source>
        <dbReference type="SAM" id="SignalP"/>
    </source>
</evidence>
<comment type="caution">
    <text evidence="2">The sequence shown here is derived from an EMBL/GenBank/DDBJ whole genome shotgun (WGS) entry which is preliminary data.</text>
</comment>
<evidence type="ECO:0000313" key="2">
    <source>
        <dbReference type="EMBL" id="KHN72528.1"/>
    </source>
</evidence>
<organism evidence="2 3">
    <name type="scientific">Toxocara canis</name>
    <name type="common">Canine roundworm</name>
    <dbReference type="NCBI Taxonomy" id="6265"/>
    <lineage>
        <taxon>Eukaryota</taxon>
        <taxon>Metazoa</taxon>
        <taxon>Ecdysozoa</taxon>
        <taxon>Nematoda</taxon>
        <taxon>Chromadorea</taxon>
        <taxon>Rhabditida</taxon>
        <taxon>Spirurina</taxon>
        <taxon>Ascaridomorpha</taxon>
        <taxon>Ascaridoidea</taxon>
        <taxon>Toxocaridae</taxon>
        <taxon>Toxocara</taxon>
    </lineage>
</organism>
<sequence>MWLVFASLIVLSTCGAAARKIGRKYDVEYYDANSKLNRSMLDKAQCGRYTKACIMYRHCYPECLLPKDRSGNVYNPCRKFVEPCFGIPLEEYNKVKKFRDDTEF</sequence>
<feature type="chain" id="PRO_5002095084" evidence="1">
    <location>
        <begin position="19"/>
        <end position="104"/>
    </location>
</feature>
<gene>
    <name evidence="2" type="ORF">Tcan_14738</name>
</gene>
<keyword evidence="1" id="KW-0732">Signal</keyword>
<dbReference type="OrthoDB" id="5838752at2759"/>
<dbReference type="EMBL" id="JPKZ01003248">
    <property type="protein sequence ID" value="KHN72528.1"/>
    <property type="molecule type" value="Genomic_DNA"/>
</dbReference>
<reference evidence="2 3" key="1">
    <citation type="submission" date="2014-11" db="EMBL/GenBank/DDBJ databases">
        <title>Genetic blueprint of the zoonotic pathogen Toxocara canis.</title>
        <authorList>
            <person name="Zhu X.-Q."/>
            <person name="Korhonen P.K."/>
            <person name="Cai H."/>
            <person name="Young N.D."/>
            <person name="Nejsum P."/>
            <person name="von Samson-Himmelstjerna G."/>
            <person name="Boag P.R."/>
            <person name="Tan P."/>
            <person name="Li Q."/>
            <person name="Min J."/>
            <person name="Yang Y."/>
            <person name="Wang X."/>
            <person name="Fang X."/>
            <person name="Hall R.S."/>
            <person name="Hofmann A."/>
            <person name="Sternberg P.W."/>
            <person name="Jex A.R."/>
            <person name="Gasser R.B."/>
        </authorList>
    </citation>
    <scope>NUCLEOTIDE SEQUENCE [LARGE SCALE GENOMIC DNA]</scope>
    <source>
        <strain evidence="2">PN_DK_2014</strain>
    </source>
</reference>
<feature type="signal peptide" evidence="1">
    <location>
        <begin position="1"/>
        <end position="18"/>
    </location>
</feature>
<keyword evidence="3" id="KW-1185">Reference proteome</keyword>